<dbReference type="InterPro" id="IPR036986">
    <property type="entry name" value="S4_RNA-bd_sf"/>
</dbReference>
<evidence type="ECO:0000259" key="3">
    <source>
        <dbReference type="SMART" id="SM00363"/>
    </source>
</evidence>
<dbReference type="CDD" id="cd00165">
    <property type="entry name" value="S4"/>
    <property type="match status" value="1"/>
</dbReference>
<sequence length="110" mass="11811">MNDKAEGLRLDKWLFHARIFKTRGLAAARIEGGGIRVNGQPCRKPGRAVHAGDRLTVSAYGEVRALTVRALGERRGPAVEARQLYHDANDPGGDDAIGGDGLIDPPEATR</sequence>
<dbReference type="SMART" id="SM00363">
    <property type="entry name" value="S4"/>
    <property type="match status" value="1"/>
</dbReference>
<organism evidence="4 5">
    <name type="scientific">Paracoccus nototheniae</name>
    <dbReference type="NCBI Taxonomy" id="2489002"/>
    <lineage>
        <taxon>Bacteria</taxon>
        <taxon>Pseudomonadati</taxon>
        <taxon>Pseudomonadota</taxon>
        <taxon>Alphaproteobacteria</taxon>
        <taxon>Rhodobacterales</taxon>
        <taxon>Paracoccaceae</taxon>
        <taxon>Paracoccus</taxon>
    </lineage>
</organism>
<feature type="domain" description="RNA-binding S4" evidence="3">
    <location>
        <begin position="8"/>
        <end position="72"/>
    </location>
</feature>
<dbReference type="SUPFAM" id="SSF55174">
    <property type="entry name" value="Alpha-L RNA-binding motif"/>
    <property type="match status" value="1"/>
</dbReference>
<protein>
    <submittedName>
        <fullName evidence="4">RNA-binding S4 domain-containing protein</fullName>
    </submittedName>
</protein>
<evidence type="ECO:0000313" key="4">
    <source>
        <dbReference type="EMBL" id="MFD1481369.1"/>
    </source>
</evidence>
<keyword evidence="5" id="KW-1185">Reference proteome</keyword>
<gene>
    <name evidence="4" type="ORF">ACFQ5P_08675</name>
</gene>
<proteinExistence type="predicted"/>
<dbReference type="Proteomes" id="UP001597302">
    <property type="component" value="Unassembled WGS sequence"/>
</dbReference>
<dbReference type="PROSITE" id="PS50889">
    <property type="entry name" value="S4"/>
    <property type="match status" value="1"/>
</dbReference>
<evidence type="ECO:0000256" key="1">
    <source>
        <dbReference type="PROSITE-ProRule" id="PRU00182"/>
    </source>
</evidence>
<dbReference type="RefSeq" id="WP_131573706.1">
    <property type="nucleotide sequence ID" value="NZ_CBCSAJ010000008.1"/>
</dbReference>
<keyword evidence="1" id="KW-0694">RNA-binding</keyword>
<dbReference type="Gene3D" id="3.10.290.10">
    <property type="entry name" value="RNA-binding S4 domain"/>
    <property type="match status" value="1"/>
</dbReference>
<name>A0ABW4DXL1_9RHOB</name>
<evidence type="ECO:0000313" key="5">
    <source>
        <dbReference type="Proteomes" id="UP001597302"/>
    </source>
</evidence>
<reference evidence="5" key="1">
    <citation type="journal article" date="2019" name="Int. J. Syst. Evol. Microbiol.">
        <title>The Global Catalogue of Microorganisms (GCM) 10K type strain sequencing project: providing services to taxonomists for standard genome sequencing and annotation.</title>
        <authorList>
            <consortium name="The Broad Institute Genomics Platform"/>
            <consortium name="The Broad Institute Genome Sequencing Center for Infectious Disease"/>
            <person name="Wu L."/>
            <person name="Ma J."/>
        </authorList>
    </citation>
    <scope>NUCLEOTIDE SEQUENCE [LARGE SCALE GENOMIC DNA]</scope>
    <source>
        <strain evidence="5">CCM 8875</strain>
    </source>
</reference>
<dbReference type="InterPro" id="IPR002942">
    <property type="entry name" value="S4_RNA-bd"/>
</dbReference>
<accession>A0ABW4DXL1</accession>
<comment type="caution">
    <text evidence="4">The sequence shown here is derived from an EMBL/GenBank/DDBJ whole genome shotgun (WGS) entry which is preliminary data.</text>
</comment>
<dbReference type="EMBL" id="JBHTOQ010000020">
    <property type="protein sequence ID" value="MFD1481369.1"/>
    <property type="molecule type" value="Genomic_DNA"/>
</dbReference>
<evidence type="ECO:0000256" key="2">
    <source>
        <dbReference type="SAM" id="MobiDB-lite"/>
    </source>
</evidence>
<feature type="region of interest" description="Disordered" evidence="2">
    <location>
        <begin position="85"/>
        <end position="110"/>
    </location>
</feature>
<dbReference type="Pfam" id="PF01479">
    <property type="entry name" value="S4"/>
    <property type="match status" value="1"/>
</dbReference>